<dbReference type="KEGG" id="fcy:FRACYDRAFT_271348"/>
<dbReference type="InterPro" id="IPR011989">
    <property type="entry name" value="ARM-like"/>
</dbReference>
<dbReference type="GO" id="GO:0034198">
    <property type="term" value="P:cellular response to amino acid starvation"/>
    <property type="evidence" value="ECO:0007669"/>
    <property type="project" value="TreeGrafter"/>
</dbReference>
<feature type="domain" description="TOG" evidence="4">
    <location>
        <begin position="16"/>
        <end position="232"/>
    </location>
</feature>
<dbReference type="InterPro" id="IPR034085">
    <property type="entry name" value="TOG"/>
</dbReference>
<dbReference type="OrthoDB" id="2110130at2759"/>
<feature type="region of interest" description="Disordered" evidence="3">
    <location>
        <begin position="365"/>
        <end position="385"/>
    </location>
</feature>
<dbReference type="GO" id="GO:0005829">
    <property type="term" value="C:cytosol"/>
    <property type="evidence" value="ECO:0007669"/>
    <property type="project" value="TreeGrafter"/>
</dbReference>
<accession>A0A1E7ETW2</accession>
<dbReference type="Proteomes" id="UP000095751">
    <property type="component" value="Unassembled WGS sequence"/>
</dbReference>
<reference evidence="5 6" key="1">
    <citation type="submission" date="2016-09" db="EMBL/GenBank/DDBJ databases">
        <title>Extensive genetic diversity and differential bi-allelic expression allows diatom success in the polar Southern Ocean.</title>
        <authorList>
            <consortium name="DOE Joint Genome Institute"/>
            <person name="Mock T."/>
            <person name="Otillar R.P."/>
            <person name="Strauss J."/>
            <person name="Dupont C."/>
            <person name="Frickenhaus S."/>
            <person name="Maumus F."/>
            <person name="Mcmullan M."/>
            <person name="Sanges R."/>
            <person name="Schmutz J."/>
            <person name="Toseland A."/>
            <person name="Valas R."/>
            <person name="Veluchamy A."/>
            <person name="Ward B.J."/>
            <person name="Allen A."/>
            <person name="Barry K."/>
            <person name="Falciatore A."/>
            <person name="Ferrante M."/>
            <person name="Fortunato A.E."/>
            <person name="Gloeckner G."/>
            <person name="Gruber A."/>
            <person name="Hipkin R."/>
            <person name="Janech M."/>
            <person name="Kroth P."/>
            <person name="Leese F."/>
            <person name="Lindquist E."/>
            <person name="Lyon B.R."/>
            <person name="Martin J."/>
            <person name="Mayer C."/>
            <person name="Parker M."/>
            <person name="Quesneville H."/>
            <person name="Raymond J."/>
            <person name="Uhlig C."/>
            <person name="Valentin K.U."/>
            <person name="Worden A.Z."/>
            <person name="Armbrust E.V."/>
            <person name="Bowler C."/>
            <person name="Green B."/>
            <person name="Moulton V."/>
            <person name="Van Oosterhout C."/>
            <person name="Grigoriev I."/>
        </authorList>
    </citation>
    <scope>NUCLEOTIDE SEQUENCE [LARGE SCALE GENOMIC DNA]</scope>
    <source>
        <strain evidence="5 6">CCMP1102</strain>
    </source>
</reference>
<evidence type="ECO:0000313" key="5">
    <source>
        <dbReference type="EMBL" id="OEU09468.1"/>
    </source>
</evidence>
<dbReference type="GO" id="GO:0006417">
    <property type="term" value="P:regulation of translation"/>
    <property type="evidence" value="ECO:0007669"/>
    <property type="project" value="TreeGrafter"/>
</dbReference>
<dbReference type="PANTHER" id="PTHR23346:SF7">
    <property type="entry name" value="STALLED RIBOSOME SENSOR GCN1"/>
    <property type="match status" value="1"/>
</dbReference>
<proteinExistence type="predicted"/>
<keyword evidence="1" id="KW-0677">Repeat</keyword>
<dbReference type="InterPro" id="IPR021133">
    <property type="entry name" value="HEAT_type_2"/>
</dbReference>
<dbReference type="SMART" id="SM01349">
    <property type="entry name" value="TOG"/>
    <property type="match status" value="1"/>
</dbReference>
<protein>
    <submittedName>
        <fullName evidence="5">ARM repeat-containing protein</fullName>
    </submittedName>
</protein>
<dbReference type="EMBL" id="KV784375">
    <property type="protein sequence ID" value="OEU09468.1"/>
    <property type="molecule type" value="Genomic_DNA"/>
</dbReference>
<evidence type="ECO:0000313" key="6">
    <source>
        <dbReference type="Proteomes" id="UP000095751"/>
    </source>
</evidence>
<dbReference type="SUPFAM" id="SSF48371">
    <property type="entry name" value="ARM repeat"/>
    <property type="match status" value="1"/>
</dbReference>
<name>A0A1E7ETW2_9STRA</name>
<feature type="repeat" description="HEAT" evidence="2">
    <location>
        <begin position="295"/>
        <end position="333"/>
    </location>
</feature>
<dbReference type="InParanoid" id="A0A1E7ETW2"/>
<evidence type="ECO:0000256" key="3">
    <source>
        <dbReference type="SAM" id="MobiDB-lite"/>
    </source>
</evidence>
<dbReference type="Pfam" id="PF24984">
    <property type="entry name" value="HEAT_EF3_GNC1"/>
    <property type="match status" value="1"/>
</dbReference>
<evidence type="ECO:0000256" key="1">
    <source>
        <dbReference type="ARBA" id="ARBA00022737"/>
    </source>
</evidence>
<dbReference type="Gene3D" id="1.25.10.10">
    <property type="entry name" value="Leucine-rich Repeat Variant"/>
    <property type="match status" value="1"/>
</dbReference>
<sequence length="442" mass="47946">MAEMQRMLFPEGISKTFRDVGQVVGGLKPSASAVSLDSMGDLLGSMDDLSCDMTTGTDSKRGKSTPANAREGSLLLIRAFCQIVGKQSEPYVVGAFIVAALDECGSNSSSVREAAEDAATALVALANPWAFPTLISPLILTALKSPEWRVKANALDRLTQCATTSPTQVCKILPKLIPHITDQVWDTKAQVTKAAGSCLMAICKTNTNKDVKPAISAVVKAVCKPSETNKAVEALLGTTFVVTVDAPTLSILCPVLSRALREKLAIHKRAACIVIGNMSKLVGSPEDVAPFGPLLVPELKKVAESVQFEEIRDEALKALASLTKALGDSYKEEGTDEAAKLAEEQAKVEAEQKRIRDERDEFFRKQEAQKKKEAEEKRKYKEAMDAQRELNKIQLEKERKENEADLKRKEAVKLSTKSEDGKCQGCGLKRCKKGCLFDSAAK</sequence>
<gene>
    <name evidence="5" type="ORF">FRACYDRAFT_271348</name>
</gene>
<dbReference type="AlphaFoldDB" id="A0A1E7ETW2"/>
<evidence type="ECO:0000259" key="4">
    <source>
        <dbReference type="SMART" id="SM01349"/>
    </source>
</evidence>
<evidence type="ECO:0000256" key="2">
    <source>
        <dbReference type="PROSITE-ProRule" id="PRU00103"/>
    </source>
</evidence>
<dbReference type="InterPro" id="IPR016024">
    <property type="entry name" value="ARM-type_fold"/>
</dbReference>
<dbReference type="Pfam" id="PF24987">
    <property type="entry name" value="HEAT_EF3_N"/>
    <property type="match status" value="1"/>
</dbReference>
<keyword evidence="6" id="KW-1185">Reference proteome</keyword>
<dbReference type="PANTHER" id="PTHR23346">
    <property type="entry name" value="TRANSLATIONAL ACTIVATOR GCN1-RELATED"/>
    <property type="match status" value="1"/>
</dbReference>
<dbReference type="GO" id="GO:0019887">
    <property type="term" value="F:protein kinase regulator activity"/>
    <property type="evidence" value="ECO:0007669"/>
    <property type="project" value="TreeGrafter"/>
</dbReference>
<dbReference type="PROSITE" id="PS50077">
    <property type="entry name" value="HEAT_REPEAT"/>
    <property type="match status" value="1"/>
</dbReference>
<organism evidence="5 6">
    <name type="scientific">Fragilariopsis cylindrus CCMP1102</name>
    <dbReference type="NCBI Taxonomy" id="635003"/>
    <lineage>
        <taxon>Eukaryota</taxon>
        <taxon>Sar</taxon>
        <taxon>Stramenopiles</taxon>
        <taxon>Ochrophyta</taxon>
        <taxon>Bacillariophyta</taxon>
        <taxon>Bacillariophyceae</taxon>
        <taxon>Bacillariophycidae</taxon>
        <taxon>Bacillariales</taxon>
        <taxon>Bacillariaceae</taxon>
        <taxon>Fragilariopsis</taxon>
    </lineage>
</organism>